<protein>
    <submittedName>
        <fullName evidence="1">Uncharacterized protein</fullName>
    </submittedName>
</protein>
<dbReference type="EMBL" id="CADCVN010001477">
    <property type="protein sequence ID" value="CAA9534282.1"/>
    <property type="molecule type" value="Genomic_DNA"/>
</dbReference>
<accession>A0A6J4TYV2</accession>
<name>A0A6J4TYV2_9BACT</name>
<gene>
    <name evidence="1" type="ORF">AVDCRST_MAG96-3783</name>
</gene>
<dbReference type="AlphaFoldDB" id="A0A6J4TYV2"/>
<sequence length="75" mass="8149">KNLQAPRQIRFKSLEEVIKLRKIITAYIKEAGSCSACPEFISGSVQVFAVWLASVPGSLQTTLPLANASGPYPRT</sequence>
<reference evidence="1" key="1">
    <citation type="submission" date="2020-02" db="EMBL/GenBank/DDBJ databases">
        <authorList>
            <person name="Meier V. D."/>
        </authorList>
    </citation>
    <scope>NUCLEOTIDE SEQUENCE</scope>
    <source>
        <strain evidence="1">AVDCRST_MAG96</strain>
    </source>
</reference>
<feature type="non-terminal residue" evidence="1">
    <location>
        <position position="1"/>
    </location>
</feature>
<evidence type="ECO:0000313" key="1">
    <source>
        <dbReference type="EMBL" id="CAA9534282.1"/>
    </source>
</evidence>
<organism evidence="1">
    <name type="scientific">uncultured Segetibacter sp</name>
    <dbReference type="NCBI Taxonomy" id="481133"/>
    <lineage>
        <taxon>Bacteria</taxon>
        <taxon>Pseudomonadati</taxon>
        <taxon>Bacteroidota</taxon>
        <taxon>Chitinophagia</taxon>
        <taxon>Chitinophagales</taxon>
        <taxon>Chitinophagaceae</taxon>
        <taxon>Segetibacter</taxon>
        <taxon>environmental samples</taxon>
    </lineage>
</organism>
<proteinExistence type="predicted"/>